<keyword evidence="1" id="KW-1133">Transmembrane helix</keyword>
<sequence>MVLEAFWWLERAAAILFMFSMGVYEAVIIGTTVTQPSIRIETTYFVIFAILTFATRRVKSRCYV</sequence>
<dbReference type="RefSeq" id="WP_344365433.1">
    <property type="nucleotide sequence ID" value="NZ_BAAAQB010000030.1"/>
</dbReference>
<keyword evidence="3" id="KW-1185">Reference proteome</keyword>
<name>A0ABP5KXG6_9MICC</name>
<organism evidence="2 3">
    <name type="scientific">Arthrobacter humicola</name>
    <dbReference type="NCBI Taxonomy" id="409291"/>
    <lineage>
        <taxon>Bacteria</taxon>
        <taxon>Bacillati</taxon>
        <taxon>Actinomycetota</taxon>
        <taxon>Actinomycetes</taxon>
        <taxon>Micrococcales</taxon>
        <taxon>Micrococcaceae</taxon>
        <taxon>Arthrobacter</taxon>
    </lineage>
</organism>
<reference evidence="3" key="1">
    <citation type="journal article" date="2019" name="Int. J. Syst. Evol. Microbiol.">
        <title>The Global Catalogue of Microorganisms (GCM) 10K type strain sequencing project: providing services to taxonomists for standard genome sequencing and annotation.</title>
        <authorList>
            <consortium name="The Broad Institute Genomics Platform"/>
            <consortium name="The Broad Institute Genome Sequencing Center for Infectious Disease"/>
            <person name="Wu L."/>
            <person name="Ma J."/>
        </authorList>
    </citation>
    <scope>NUCLEOTIDE SEQUENCE [LARGE SCALE GENOMIC DNA]</scope>
    <source>
        <strain evidence="3">JCM 15921</strain>
    </source>
</reference>
<evidence type="ECO:0000256" key="1">
    <source>
        <dbReference type="SAM" id="Phobius"/>
    </source>
</evidence>
<dbReference type="EMBL" id="BAAAQB010000030">
    <property type="protein sequence ID" value="GAA2136628.1"/>
    <property type="molecule type" value="Genomic_DNA"/>
</dbReference>
<protein>
    <submittedName>
        <fullName evidence="2">Uncharacterized protein</fullName>
    </submittedName>
</protein>
<keyword evidence="1" id="KW-0812">Transmembrane</keyword>
<proteinExistence type="predicted"/>
<feature type="transmembrane region" description="Helical" evidence="1">
    <location>
        <begin position="12"/>
        <end position="32"/>
    </location>
</feature>
<gene>
    <name evidence="2" type="ORF">GCM10009825_22040</name>
</gene>
<accession>A0ABP5KXG6</accession>
<evidence type="ECO:0000313" key="3">
    <source>
        <dbReference type="Proteomes" id="UP001500102"/>
    </source>
</evidence>
<comment type="caution">
    <text evidence="2">The sequence shown here is derived from an EMBL/GenBank/DDBJ whole genome shotgun (WGS) entry which is preliminary data.</text>
</comment>
<feature type="transmembrane region" description="Helical" evidence="1">
    <location>
        <begin position="38"/>
        <end position="55"/>
    </location>
</feature>
<evidence type="ECO:0000313" key="2">
    <source>
        <dbReference type="EMBL" id="GAA2136628.1"/>
    </source>
</evidence>
<keyword evidence="1" id="KW-0472">Membrane</keyword>
<dbReference type="Proteomes" id="UP001500102">
    <property type="component" value="Unassembled WGS sequence"/>
</dbReference>